<dbReference type="Gene3D" id="1.10.10.2840">
    <property type="entry name" value="PucR C-terminal helix-turn-helix domain"/>
    <property type="match status" value="1"/>
</dbReference>
<dbReference type="InterPro" id="IPR051448">
    <property type="entry name" value="CdaR-like_regulators"/>
</dbReference>
<name>A0A7K0CFT0_9ACTN</name>
<evidence type="ECO:0000313" key="4">
    <source>
        <dbReference type="Proteomes" id="UP000466345"/>
    </source>
</evidence>
<feature type="domain" description="PucR C-terminal helix-turn-helix" evidence="1">
    <location>
        <begin position="337"/>
        <end position="394"/>
    </location>
</feature>
<keyword evidence="4" id="KW-1185">Reference proteome</keyword>
<evidence type="ECO:0000259" key="1">
    <source>
        <dbReference type="Pfam" id="PF13556"/>
    </source>
</evidence>
<organism evidence="3 4">
    <name type="scientific">Streptomyces smaragdinus</name>
    <dbReference type="NCBI Taxonomy" id="2585196"/>
    <lineage>
        <taxon>Bacteria</taxon>
        <taxon>Bacillati</taxon>
        <taxon>Actinomycetota</taxon>
        <taxon>Actinomycetes</taxon>
        <taxon>Kitasatosporales</taxon>
        <taxon>Streptomycetaceae</taxon>
        <taxon>Streptomyces</taxon>
    </lineage>
</organism>
<dbReference type="PANTHER" id="PTHR33744:SF7">
    <property type="entry name" value="PUCR FAMILY TRANSCRIPTIONAL REGULATOR"/>
    <property type="match status" value="1"/>
</dbReference>
<evidence type="ECO:0000259" key="2">
    <source>
        <dbReference type="Pfam" id="PF14361"/>
    </source>
</evidence>
<comment type="caution">
    <text evidence="3">The sequence shown here is derived from an EMBL/GenBank/DDBJ whole genome shotgun (WGS) entry which is preliminary data.</text>
</comment>
<feature type="domain" description="RsbT co-antagonist protein RsbRD N-terminal" evidence="2">
    <location>
        <begin position="24"/>
        <end position="160"/>
    </location>
</feature>
<evidence type="ECO:0008006" key="5">
    <source>
        <dbReference type="Google" id="ProtNLM"/>
    </source>
</evidence>
<accession>A0A7K0CFT0</accession>
<dbReference type="InterPro" id="IPR025736">
    <property type="entry name" value="PucR_C-HTH_dom"/>
</dbReference>
<dbReference type="Proteomes" id="UP000466345">
    <property type="component" value="Unassembled WGS sequence"/>
</dbReference>
<dbReference type="Pfam" id="PF13556">
    <property type="entry name" value="HTH_30"/>
    <property type="match status" value="1"/>
</dbReference>
<dbReference type="RefSeq" id="WP_323377803.1">
    <property type="nucleotide sequence ID" value="NZ_WEGJ01000006.1"/>
</dbReference>
<dbReference type="InterPro" id="IPR042070">
    <property type="entry name" value="PucR_C-HTH_sf"/>
</dbReference>
<dbReference type="AlphaFoldDB" id="A0A7K0CFT0"/>
<protein>
    <recommendedName>
        <fullName evidence="5">Transcriptional regulator</fullName>
    </recommendedName>
</protein>
<dbReference type="InterPro" id="IPR025751">
    <property type="entry name" value="RsbRD_N_dom"/>
</dbReference>
<evidence type="ECO:0000313" key="3">
    <source>
        <dbReference type="EMBL" id="MQY12331.1"/>
    </source>
</evidence>
<dbReference type="EMBL" id="WEGJ01000006">
    <property type="protein sequence ID" value="MQY12331.1"/>
    <property type="molecule type" value="Genomic_DNA"/>
</dbReference>
<sequence>MTRDNEPLCVAGRPVAPFLRARVPALSRRVVARLRKELPAYAMLPREEIAGDIADIVQHTMRLFADAIECRAPAGDEAYDRQRESAAQRAEEGVPLDAILTAYHMGTAMCWELIADGGGPEDLPHLQEMFALTLALQRQLTSAVAGAYLAAKRIMDSEEHSGRHALMAALLAGEPPQGARTAPLYAVVALVLGEHPDEAGPASRAAVAARRKIRRVRAVLDAFAGEPVLAALDTGGGTVLLPVTQPPAWPDLRDLVDRAAKEAGVPLTAAASCVEPAGVPAAVARGAEIVVLARRTGRPPGLYRLADVLLDYQLTRPSPALPELAALLAPLDGRPELLHTLRTYLAHDLDRRATAAALHVHPNTVDYRVRRITALTGLAPARPADLQLINAALVARCAD</sequence>
<dbReference type="PANTHER" id="PTHR33744">
    <property type="entry name" value="CARBOHYDRATE DIACID REGULATOR"/>
    <property type="match status" value="1"/>
</dbReference>
<dbReference type="Pfam" id="PF14361">
    <property type="entry name" value="RsbRD_N"/>
    <property type="match status" value="1"/>
</dbReference>
<proteinExistence type="predicted"/>
<reference evidence="3 4" key="1">
    <citation type="submission" date="2019-10" db="EMBL/GenBank/DDBJ databases">
        <title>Streptomyces smaragdinus sp. nov. and Streptomyces fabii sp. nov., isolated from the gut of fungus growing-termite Macrotermes natalensis.</title>
        <authorList>
            <person name="Schwitalla J."/>
            <person name="Benndorf R."/>
            <person name="Martin K."/>
            <person name="De Beer W."/>
            <person name="Kaster A.-K."/>
            <person name="Vollmers J."/>
            <person name="Poulsen M."/>
            <person name="Beemelmanns C."/>
        </authorList>
    </citation>
    <scope>NUCLEOTIDE SEQUENCE [LARGE SCALE GENOMIC DNA]</scope>
    <source>
        <strain evidence="3 4">RB5</strain>
    </source>
</reference>
<gene>
    <name evidence="3" type="ORF">SRB5_24640</name>
</gene>